<protein>
    <recommendedName>
        <fullName evidence="1">UPF0335 protein MPOCJGCO_1580</fullName>
    </recommendedName>
</protein>
<dbReference type="InterPro" id="IPR010978">
    <property type="entry name" value="tRNA-bd_arm"/>
</dbReference>
<evidence type="ECO:0000256" key="1">
    <source>
        <dbReference type="HAMAP-Rule" id="MF_00797"/>
    </source>
</evidence>
<feature type="coiled-coil region" evidence="2">
    <location>
        <begin position="16"/>
        <end position="50"/>
    </location>
</feature>
<dbReference type="EMBL" id="BPRB01000081">
    <property type="protein sequence ID" value="GJE59487.1"/>
    <property type="molecule type" value="Genomic_DNA"/>
</dbReference>
<dbReference type="InterPro" id="IPR046367">
    <property type="entry name" value="GapR-like_DNA-bd"/>
</dbReference>
<name>A0ABQ4TXY6_9HYPH</name>
<comment type="caution">
    <text evidence="4">The sequence shown here is derived from an EMBL/GenBank/DDBJ whole genome shotgun (WGS) entry which is preliminary data.</text>
</comment>
<organism evidence="4 5">
    <name type="scientific">Methylobacterium trifolii</name>
    <dbReference type="NCBI Taxonomy" id="1003092"/>
    <lineage>
        <taxon>Bacteria</taxon>
        <taxon>Pseudomonadati</taxon>
        <taxon>Pseudomonadota</taxon>
        <taxon>Alphaproteobacteria</taxon>
        <taxon>Hyphomicrobiales</taxon>
        <taxon>Methylobacteriaceae</taxon>
        <taxon>Methylobacterium</taxon>
    </lineage>
</organism>
<dbReference type="Proteomes" id="UP001055057">
    <property type="component" value="Unassembled WGS sequence"/>
</dbReference>
<comment type="similarity">
    <text evidence="1">Belongs to the UPF0335 family.</text>
</comment>
<dbReference type="RefSeq" id="WP_238182065.1">
    <property type="nucleotide sequence ID" value="NZ_BPRB01000081.1"/>
</dbReference>
<dbReference type="HAMAP" id="MF_00797">
    <property type="entry name" value="UPF0335"/>
    <property type="match status" value="1"/>
</dbReference>
<dbReference type="SUPFAM" id="SSF46589">
    <property type="entry name" value="tRNA-binding arm"/>
    <property type="match status" value="1"/>
</dbReference>
<dbReference type="InterPro" id="IPR018753">
    <property type="entry name" value="GapR-like"/>
</dbReference>
<evidence type="ECO:0000313" key="4">
    <source>
        <dbReference type="EMBL" id="GJE59487.1"/>
    </source>
</evidence>
<proteinExistence type="inferred from homology"/>
<reference evidence="4" key="1">
    <citation type="journal article" date="2021" name="Front. Microbiol.">
        <title>Comprehensive Comparative Genomics and Phenotyping of Methylobacterium Species.</title>
        <authorList>
            <person name="Alessa O."/>
            <person name="Ogura Y."/>
            <person name="Fujitani Y."/>
            <person name="Takami H."/>
            <person name="Hayashi T."/>
            <person name="Sahin N."/>
            <person name="Tani A."/>
        </authorList>
    </citation>
    <scope>NUCLEOTIDE SEQUENCE</scope>
    <source>
        <strain evidence="4">DSM 23632</strain>
    </source>
</reference>
<keyword evidence="5" id="KW-1185">Reference proteome</keyword>
<reference evidence="4" key="2">
    <citation type="submission" date="2021-08" db="EMBL/GenBank/DDBJ databases">
        <authorList>
            <person name="Tani A."/>
            <person name="Ola A."/>
            <person name="Ogura Y."/>
            <person name="Katsura K."/>
            <person name="Hayashi T."/>
        </authorList>
    </citation>
    <scope>NUCLEOTIDE SEQUENCE</scope>
    <source>
        <strain evidence="4">DSM 23632</strain>
    </source>
</reference>
<accession>A0ABQ4TXY6</accession>
<dbReference type="NCBIfam" id="NF010247">
    <property type="entry name" value="PRK13694.1"/>
    <property type="match status" value="1"/>
</dbReference>
<keyword evidence="2" id="KW-0175">Coiled coil</keyword>
<sequence>MNAHAMPKTGDVSSSEGVAADELRQFIERIERLEEEKAGLQGDIKDVMAELKGRGFDVKAVRTILRLRKKDHAERQEEEAILDLYMQALGMHI</sequence>
<feature type="domain" description="GapR-like DNA-binding" evidence="3">
    <location>
        <begin position="19"/>
        <end position="90"/>
    </location>
</feature>
<evidence type="ECO:0000259" key="3">
    <source>
        <dbReference type="Pfam" id="PF10073"/>
    </source>
</evidence>
<evidence type="ECO:0000256" key="2">
    <source>
        <dbReference type="SAM" id="Coils"/>
    </source>
</evidence>
<dbReference type="Pfam" id="PF10073">
    <property type="entry name" value="GapR_DNA-bd"/>
    <property type="match status" value="1"/>
</dbReference>
<evidence type="ECO:0000313" key="5">
    <source>
        <dbReference type="Proteomes" id="UP001055057"/>
    </source>
</evidence>
<gene>
    <name evidence="4" type="ORF">MPOCJGCO_1580</name>
</gene>